<accession>A0A0A9CS32</accession>
<evidence type="ECO:0000313" key="1">
    <source>
        <dbReference type="EMBL" id="JAD79104.1"/>
    </source>
</evidence>
<organism evidence="1">
    <name type="scientific">Arundo donax</name>
    <name type="common">Giant reed</name>
    <name type="synonym">Donax arundinaceus</name>
    <dbReference type="NCBI Taxonomy" id="35708"/>
    <lineage>
        <taxon>Eukaryota</taxon>
        <taxon>Viridiplantae</taxon>
        <taxon>Streptophyta</taxon>
        <taxon>Embryophyta</taxon>
        <taxon>Tracheophyta</taxon>
        <taxon>Spermatophyta</taxon>
        <taxon>Magnoliopsida</taxon>
        <taxon>Liliopsida</taxon>
        <taxon>Poales</taxon>
        <taxon>Poaceae</taxon>
        <taxon>PACMAD clade</taxon>
        <taxon>Arundinoideae</taxon>
        <taxon>Arundineae</taxon>
        <taxon>Arundo</taxon>
    </lineage>
</organism>
<reference evidence="1" key="2">
    <citation type="journal article" date="2015" name="Data Brief">
        <title>Shoot transcriptome of the giant reed, Arundo donax.</title>
        <authorList>
            <person name="Barrero R.A."/>
            <person name="Guerrero F.D."/>
            <person name="Moolhuijzen P."/>
            <person name="Goolsby J.A."/>
            <person name="Tidwell J."/>
            <person name="Bellgard S.E."/>
            <person name="Bellgard M.I."/>
        </authorList>
    </citation>
    <scope>NUCLEOTIDE SEQUENCE</scope>
    <source>
        <tissue evidence="1">Shoot tissue taken approximately 20 cm above the soil surface</tissue>
    </source>
</reference>
<dbReference type="EMBL" id="GBRH01218791">
    <property type="protein sequence ID" value="JAD79104.1"/>
    <property type="molecule type" value="Transcribed_RNA"/>
</dbReference>
<reference evidence="1" key="1">
    <citation type="submission" date="2014-09" db="EMBL/GenBank/DDBJ databases">
        <authorList>
            <person name="Magalhaes I.L.F."/>
            <person name="Oliveira U."/>
            <person name="Santos F.R."/>
            <person name="Vidigal T.H.D.A."/>
            <person name="Brescovit A.D."/>
            <person name="Santos A.J."/>
        </authorList>
    </citation>
    <scope>NUCLEOTIDE SEQUENCE</scope>
    <source>
        <tissue evidence="1">Shoot tissue taken approximately 20 cm above the soil surface</tissue>
    </source>
</reference>
<proteinExistence type="predicted"/>
<protein>
    <submittedName>
        <fullName evidence="1">Uncharacterized protein</fullName>
    </submittedName>
</protein>
<name>A0A0A9CS32_ARUDO</name>
<sequence>MKMPRLMAAKNQLKKDCFRSWWWWWWSSSSYCSAPKGSKADLTPPVPMEVRYSAAKKTENWVLVAGGHDIPIWVWHAVAGRSDGIAADTVRSTSPMM</sequence>
<dbReference type="AlphaFoldDB" id="A0A0A9CS32"/>